<evidence type="ECO:0000313" key="1">
    <source>
        <dbReference type="EMBL" id="ALP53336.1"/>
    </source>
</evidence>
<protein>
    <submittedName>
        <fullName evidence="1">Uncharacterized protein</fullName>
    </submittedName>
</protein>
<accession>A0A0S2TDY0</accession>
<dbReference type="AlphaFoldDB" id="A0A0S2TDY0"/>
<keyword evidence="2" id="KW-1185">Reference proteome</keyword>
<reference evidence="1" key="1">
    <citation type="submission" date="2015-10" db="EMBL/GenBank/DDBJ databases">
        <title>Description of Candidatus Tenderia electrophaga gen. nov, sp. nov., an Uncultivated Electroautotroph from a Biocathode Enrichment.</title>
        <authorList>
            <person name="Eddie B.J."/>
            <person name="Malanoski A.P."/>
            <person name="Wang Z."/>
            <person name="Hall R.J."/>
            <person name="Oh S.D."/>
            <person name="Heiner C."/>
            <person name="Lin B."/>
            <person name="Strycharz-Glaven S.M."/>
        </authorList>
    </citation>
    <scope>NUCLEOTIDE SEQUENCE [LARGE SCALE GENOMIC DNA]</scope>
    <source>
        <strain evidence="1">NRL1</strain>
    </source>
</reference>
<gene>
    <name evidence="1" type="ORF">Tel_09315</name>
</gene>
<dbReference type="KEGG" id="tee:Tel_09315"/>
<name>A0A0S2TDY0_9GAMM</name>
<organism evidence="1 2">
    <name type="scientific">Candidatus Tenderia electrophaga</name>
    <dbReference type="NCBI Taxonomy" id="1748243"/>
    <lineage>
        <taxon>Bacteria</taxon>
        <taxon>Pseudomonadati</taxon>
        <taxon>Pseudomonadota</taxon>
        <taxon>Gammaproteobacteria</taxon>
        <taxon>Candidatus Tenderiales</taxon>
        <taxon>Candidatus Tenderiaceae</taxon>
        <taxon>Candidatus Tenderia</taxon>
    </lineage>
</organism>
<evidence type="ECO:0000313" key="2">
    <source>
        <dbReference type="Proteomes" id="UP000055136"/>
    </source>
</evidence>
<dbReference type="EMBL" id="CP013099">
    <property type="protein sequence ID" value="ALP53336.1"/>
    <property type="molecule type" value="Genomic_DNA"/>
</dbReference>
<proteinExistence type="predicted"/>
<sequence>MDIEKILRDMAQAANNAVKDDVGEITEYAKQIIDNEKQSLEELGKARLRGEIDDAIFDSEVERQKKVVEVEMLTIQIMTKAAAQKAVNAALDTFKRAIKALV</sequence>
<dbReference type="Proteomes" id="UP000055136">
    <property type="component" value="Chromosome"/>
</dbReference>